<dbReference type="SUPFAM" id="SSF48498">
    <property type="entry name" value="Tetracyclin repressor-like, C-terminal domain"/>
    <property type="match status" value="1"/>
</dbReference>
<keyword evidence="1" id="KW-0805">Transcription regulation</keyword>
<dbReference type="PROSITE" id="PS50977">
    <property type="entry name" value="HTH_TETR_2"/>
    <property type="match status" value="1"/>
</dbReference>
<dbReference type="AlphaFoldDB" id="A0A1Q9ABT3"/>
<reference evidence="7 8" key="1">
    <citation type="submission" date="2016-09" db="EMBL/GenBank/DDBJ databases">
        <title>Rhizobium oryziradicis sp. nov., isolated from the root of rice.</title>
        <authorList>
            <person name="Zhao J."/>
            <person name="Zhang X."/>
        </authorList>
    </citation>
    <scope>NUCLEOTIDE SEQUENCE [LARGE SCALE GENOMIC DNA]</scope>
    <source>
        <strain evidence="7 8">14971</strain>
    </source>
</reference>
<dbReference type="PANTHER" id="PTHR30055:SF151">
    <property type="entry name" value="TRANSCRIPTIONAL REGULATORY PROTEIN"/>
    <property type="match status" value="1"/>
</dbReference>
<dbReference type="RefSeq" id="WP_075612637.1">
    <property type="nucleotide sequence ID" value="NZ_JACIED010000010.1"/>
</dbReference>
<name>A0A1Q9ABT3_9HYPH</name>
<keyword evidence="2 4" id="KW-0238">DNA-binding</keyword>
<keyword evidence="3" id="KW-0804">Transcription</keyword>
<sequence>MAAEALFRQRGYQQVAMADIAEELEMSPANVFKHFHSKTALVDAIAAMHLEQMMVGLADLELFSCPQEKLQQMAAHLLKRLFQDFRDNPHLFEMIVFSTDLELVARDLYRDRVCTIIEGIIREGVASGIFFVRDPEYTASVVATAMEGVINPLSVTREKPEILQGRCRDLIGLVTTALQNPLAK</sequence>
<dbReference type="Pfam" id="PF00440">
    <property type="entry name" value="TetR_N"/>
    <property type="match status" value="1"/>
</dbReference>
<evidence type="ECO:0000313" key="9">
    <source>
        <dbReference type="Proteomes" id="UP000544107"/>
    </source>
</evidence>
<evidence type="ECO:0000256" key="2">
    <source>
        <dbReference type="ARBA" id="ARBA00023125"/>
    </source>
</evidence>
<dbReference type="InterPro" id="IPR001647">
    <property type="entry name" value="HTH_TetR"/>
</dbReference>
<dbReference type="InterPro" id="IPR036271">
    <property type="entry name" value="Tet_transcr_reg_TetR-rel_C_sf"/>
</dbReference>
<evidence type="ECO:0000256" key="1">
    <source>
        <dbReference type="ARBA" id="ARBA00023015"/>
    </source>
</evidence>
<dbReference type="EMBL" id="JACIED010000010">
    <property type="protein sequence ID" value="MBB4010670.1"/>
    <property type="molecule type" value="Genomic_DNA"/>
</dbReference>
<dbReference type="InterPro" id="IPR041478">
    <property type="entry name" value="TetR_C_27"/>
</dbReference>
<evidence type="ECO:0000256" key="4">
    <source>
        <dbReference type="PROSITE-ProRule" id="PRU00335"/>
    </source>
</evidence>
<proteinExistence type="predicted"/>
<evidence type="ECO:0000259" key="5">
    <source>
        <dbReference type="PROSITE" id="PS50977"/>
    </source>
</evidence>
<dbReference type="GO" id="GO:0000976">
    <property type="term" value="F:transcription cis-regulatory region binding"/>
    <property type="evidence" value="ECO:0007669"/>
    <property type="project" value="TreeGrafter"/>
</dbReference>
<evidence type="ECO:0000313" key="7">
    <source>
        <dbReference type="EMBL" id="OLP52323.1"/>
    </source>
</evidence>
<evidence type="ECO:0000256" key="3">
    <source>
        <dbReference type="ARBA" id="ARBA00023163"/>
    </source>
</evidence>
<feature type="DNA-binding region" description="H-T-H motif" evidence="4">
    <location>
        <begin position="16"/>
        <end position="35"/>
    </location>
</feature>
<accession>A0A1Q9ABT3</accession>
<dbReference type="STRING" id="887144.BJF91_23880"/>
<reference evidence="6 9" key="2">
    <citation type="submission" date="2020-08" db="EMBL/GenBank/DDBJ databases">
        <title>Genomic Encyclopedia of Type Strains, Phase IV (KMG-IV): sequencing the most valuable type-strain genomes for metagenomic binning, comparative biology and taxonomic classification.</title>
        <authorList>
            <person name="Goeker M."/>
        </authorList>
    </citation>
    <scope>NUCLEOTIDE SEQUENCE [LARGE SCALE GENOMIC DNA]</scope>
    <source>
        <strain evidence="6 9">DSM 100021</strain>
    </source>
</reference>
<dbReference type="Proteomes" id="UP000185598">
    <property type="component" value="Unassembled WGS sequence"/>
</dbReference>
<feature type="domain" description="HTH tetR-type" evidence="5">
    <location>
        <begin position="1"/>
        <end position="53"/>
    </location>
</feature>
<gene>
    <name evidence="7" type="ORF">BJF91_23880</name>
    <name evidence="6" type="ORF">GGQ71_004972</name>
</gene>
<dbReference type="Pfam" id="PF17935">
    <property type="entry name" value="TetR_C_27"/>
    <property type="match status" value="1"/>
</dbReference>
<evidence type="ECO:0000313" key="6">
    <source>
        <dbReference type="EMBL" id="MBB4010670.1"/>
    </source>
</evidence>
<dbReference type="PANTHER" id="PTHR30055">
    <property type="entry name" value="HTH-TYPE TRANSCRIPTIONAL REGULATOR RUTR"/>
    <property type="match status" value="1"/>
</dbReference>
<dbReference type="GO" id="GO:0003700">
    <property type="term" value="F:DNA-binding transcription factor activity"/>
    <property type="evidence" value="ECO:0007669"/>
    <property type="project" value="TreeGrafter"/>
</dbReference>
<dbReference type="EMBL" id="MKIN01000015">
    <property type="protein sequence ID" value="OLP52323.1"/>
    <property type="molecule type" value="Genomic_DNA"/>
</dbReference>
<dbReference type="Proteomes" id="UP000544107">
    <property type="component" value="Unassembled WGS sequence"/>
</dbReference>
<dbReference type="Gene3D" id="1.10.357.10">
    <property type="entry name" value="Tetracycline Repressor, domain 2"/>
    <property type="match status" value="1"/>
</dbReference>
<dbReference type="SUPFAM" id="SSF46689">
    <property type="entry name" value="Homeodomain-like"/>
    <property type="match status" value="1"/>
</dbReference>
<dbReference type="InterPro" id="IPR009057">
    <property type="entry name" value="Homeodomain-like_sf"/>
</dbReference>
<keyword evidence="8" id="KW-1185">Reference proteome</keyword>
<protein>
    <submittedName>
        <fullName evidence="6">TetR/AcrR family transcriptional repressor of the ameABC operon</fullName>
    </submittedName>
</protein>
<dbReference type="InterPro" id="IPR050109">
    <property type="entry name" value="HTH-type_TetR-like_transc_reg"/>
</dbReference>
<comment type="caution">
    <text evidence="7">The sequence shown here is derived from an EMBL/GenBank/DDBJ whole genome shotgun (WGS) entry which is preliminary data.</text>
</comment>
<organism evidence="7 8">
    <name type="scientific">Allorhizobium taibaishanense</name>
    <dbReference type="NCBI Taxonomy" id="887144"/>
    <lineage>
        <taxon>Bacteria</taxon>
        <taxon>Pseudomonadati</taxon>
        <taxon>Pseudomonadota</taxon>
        <taxon>Alphaproteobacteria</taxon>
        <taxon>Hyphomicrobiales</taxon>
        <taxon>Rhizobiaceae</taxon>
        <taxon>Rhizobium/Agrobacterium group</taxon>
        <taxon>Allorhizobium</taxon>
    </lineage>
</organism>
<evidence type="ECO:0000313" key="8">
    <source>
        <dbReference type="Proteomes" id="UP000185598"/>
    </source>
</evidence>